<dbReference type="PANTHER" id="PTHR42673">
    <property type="entry name" value="MALEYLACETOACETATE ISOMERASE"/>
    <property type="match status" value="1"/>
</dbReference>
<feature type="domain" description="GST N-terminal" evidence="1">
    <location>
        <begin position="4"/>
        <end position="84"/>
    </location>
</feature>
<evidence type="ECO:0000313" key="2">
    <source>
        <dbReference type="EMBL" id="RMB02697.1"/>
    </source>
</evidence>
<dbReference type="SUPFAM" id="SSF47616">
    <property type="entry name" value="GST C-terminal domain-like"/>
    <property type="match status" value="1"/>
</dbReference>
<dbReference type="EMBL" id="REFR01000014">
    <property type="protein sequence ID" value="RMB02697.1"/>
    <property type="molecule type" value="Genomic_DNA"/>
</dbReference>
<dbReference type="CDD" id="cd03194">
    <property type="entry name" value="GST_C_3"/>
    <property type="match status" value="1"/>
</dbReference>
<evidence type="ECO:0000259" key="1">
    <source>
        <dbReference type="PROSITE" id="PS50404"/>
    </source>
</evidence>
<keyword evidence="2" id="KW-0808">Transferase</keyword>
<organism evidence="2 3">
    <name type="scientific">Eilatimonas milleporae</name>
    <dbReference type="NCBI Taxonomy" id="911205"/>
    <lineage>
        <taxon>Bacteria</taxon>
        <taxon>Pseudomonadati</taxon>
        <taxon>Pseudomonadota</taxon>
        <taxon>Alphaproteobacteria</taxon>
        <taxon>Kordiimonadales</taxon>
        <taxon>Kordiimonadaceae</taxon>
        <taxon>Eilatimonas</taxon>
    </lineage>
</organism>
<dbReference type="InterPro" id="IPR004045">
    <property type="entry name" value="Glutathione_S-Trfase_N"/>
</dbReference>
<dbReference type="OrthoDB" id="9799538at2"/>
<dbReference type="InterPro" id="IPR036282">
    <property type="entry name" value="Glutathione-S-Trfase_C_sf"/>
</dbReference>
<dbReference type="RefSeq" id="WP_121939712.1">
    <property type="nucleotide sequence ID" value="NZ_REFR01000014.1"/>
</dbReference>
<dbReference type="Gene3D" id="1.20.1050.10">
    <property type="match status" value="1"/>
</dbReference>
<dbReference type="InterPro" id="IPR036249">
    <property type="entry name" value="Thioredoxin-like_sf"/>
</dbReference>
<dbReference type="PANTHER" id="PTHR42673:SF4">
    <property type="entry name" value="MALEYLACETOACETATE ISOMERASE"/>
    <property type="match status" value="1"/>
</dbReference>
<dbReference type="Pfam" id="PF13409">
    <property type="entry name" value="GST_N_2"/>
    <property type="match status" value="1"/>
</dbReference>
<protein>
    <submittedName>
        <fullName evidence="2">Glutathione S-transferase</fullName>
    </submittedName>
</protein>
<dbReference type="CDD" id="cd03043">
    <property type="entry name" value="GST_N_1"/>
    <property type="match status" value="1"/>
</dbReference>
<gene>
    <name evidence="2" type="ORF">BXY39_3048</name>
</gene>
<dbReference type="GO" id="GO:0006559">
    <property type="term" value="P:L-phenylalanine catabolic process"/>
    <property type="evidence" value="ECO:0007669"/>
    <property type="project" value="TreeGrafter"/>
</dbReference>
<comment type="caution">
    <text evidence="2">The sequence shown here is derived from an EMBL/GenBank/DDBJ whole genome shotgun (WGS) entry which is preliminary data.</text>
</comment>
<sequence length="232" mass="26115">MADLTIVIGNKGYSSWSMRGWLAVAHTGLDFDEVMLPLDTPTFQERIGAFSPTRQVPVLLHGSLQVWDSLAIIDYCARLSPERYWWPEDPDAFATARSVAAEMHSGFKALRTYAPMNLHKSFDDLKVAPEVAADVERIETIWAECRRRFGEGGPFLFGDFSAADMMFAPVVTRFVTYGIKMSKESLRYIAAVQSHPTIDRWYYEASQEKDRLTKYDAGPQDGVIGPAIKALH</sequence>
<proteinExistence type="predicted"/>
<dbReference type="Gene3D" id="3.40.30.10">
    <property type="entry name" value="Glutaredoxin"/>
    <property type="match status" value="1"/>
</dbReference>
<dbReference type="Proteomes" id="UP000271227">
    <property type="component" value="Unassembled WGS sequence"/>
</dbReference>
<dbReference type="GO" id="GO:0004364">
    <property type="term" value="F:glutathione transferase activity"/>
    <property type="evidence" value="ECO:0007669"/>
    <property type="project" value="TreeGrafter"/>
</dbReference>
<reference evidence="2 3" key="1">
    <citation type="submission" date="2018-10" db="EMBL/GenBank/DDBJ databases">
        <title>Genomic Encyclopedia of Archaeal and Bacterial Type Strains, Phase II (KMG-II): from individual species to whole genera.</title>
        <authorList>
            <person name="Goeker M."/>
        </authorList>
    </citation>
    <scope>NUCLEOTIDE SEQUENCE [LARGE SCALE GENOMIC DNA]</scope>
    <source>
        <strain evidence="2 3">DSM 25217</strain>
    </source>
</reference>
<dbReference type="GO" id="GO:0006749">
    <property type="term" value="P:glutathione metabolic process"/>
    <property type="evidence" value="ECO:0007669"/>
    <property type="project" value="TreeGrafter"/>
</dbReference>
<dbReference type="PROSITE" id="PS50404">
    <property type="entry name" value="GST_NTER"/>
    <property type="match status" value="1"/>
</dbReference>
<accession>A0A3M0C228</accession>
<dbReference type="SUPFAM" id="SSF52833">
    <property type="entry name" value="Thioredoxin-like"/>
    <property type="match status" value="1"/>
</dbReference>
<dbReference type="Pfam" id="PF13410">
    <property type="entry name" value="GST_C_2"/>
    <property type="match status" value="1"/>
</dbReference>
<name>A0A3M0C228_9PROT</name>
<evidence type="ECO:0000313" key="3">
    <source>
        <dbReference type="Proteomes" id="UP000271227"/>
    </source>
</evidence>
<dbReference type="GO" id="GO:0016034">
    <property type="term" value="F:maleylacetoacetate isomerase activity"/>
    <property type="evidence" value="ECO:0007669"/>
    <property type="project" value="TreeGrafter"/>
</dbReference>
<dbReference type="InParanoid" id="A0A3M0C228"/>
<dbReference type="AlphaFoldDB" id="A0A3M0C228"/>
<keyword evidence="3" id="KW-1185">Reference proteome</keyword>